<gene>
    <name evidence="1" type="ORF">ACFQ5N_09635</name>
</gene>
<name>A0ABW3WPB6_9FLAO</name>
<keyword evidence="1" id="KW-0808">Transferase</keyword>
<dbReference type="Pfam" id="PF13692">
    <property type="entry name" value="Glyco_trans_1_4"/>
    <property type="match status" value="1"/>
</dbReference>
<evidence type="ECO:0000313" key="1">
    <source>
        <dbReference type="EMBL" id="MFD1294094.1"/>
    </source>
</evidence>
<sequence length="410" mass="47167">MKKLLIIGFVWPEPNATAAGSRMLQLIELFQQKGYSITFASTASKTPTMFNLENIHIKTVSIELNNASFDLFITKLNPDIVLFDRYLTEEQFGWRVSENCPKAIRILDTEDLHFLRNARKTALKNNTKVSNSELMNEMAKREIASIFRCDLTLIISKYEMKLLKKVFKIPKTILQYVPFLMNSISSETINSYPSFENRSHFMTMGNFRHEPNWDAVLQLKNNIWPLIRKQLPSAEMHVYGAYVSEKALQLHNKKEGFLVKGWANSTENIFKNSKVCLAPLRFGAGLKGKLIDAMKYGTPSVTTSIGAEAMHKKLSWNGYICDNPTDFATKAIKLYSNKIEWEKAQENGAIILNKCFSKTKYGNKLQDKIMLLEENLENHRLNNFMGSLLMHHTLKSTKFLAKWIEEKNKK</sequence>
<protein>
    <submittedName>
        <fullName evidence="1">Glycosyltransferase family 4 protein</fullName>
        <ecNumber evidence="1">2.4.-.-</ecNumber>
    </submittedName>
</protein>
<accession>A0ABW3WPB6</accession>
<keyword evidence="1" id="KW-0328">Glycosyltransferase</keyword>
<dbReference type="GO" id="GO:0016757">
    <property type="term" value="F:glycosyltransferase activity"/>
    <property type="evidence" value="ECO:0007669"/>
    <property type="project" value="UniProtKB-KW"/>
</dbReference>
<comment type="caution">
    <text evidence="1">The sequence shown here is derived from an EMBL/GenBank/DDBJ whole genome shotgun (WGS) entry which is preliminary data.</text>
</comment>
<dbReference type="Gene3D" id="3.40.50.2000">
    <property type="entry name" value="Glycogen Phosphorylase B"/>
    <property type="match status" value="1"/>
</dbReference>
<evidence type="ECO:0000313" key="2">
    <source>
        <dbReference type="Proteomes" id="UP001597241"/>
    </source>
</evidence>
<dbReference type="RefSeq" id="WP_386809287.1">
    <property type="nucleotide sequence ID" value="NZ_JBHTMV010000004.1"/>
</dbReference>
<dbReference type="EC" id="2.4.-.-" evidence="1"/>
<dbReference type="Proteomes" id="UP001597241">
    <property type="component" value="Unassembled WGS sequence"/>
</dbReference>
<organism evidence="1 2">
    <name type="scientific">Lutibacter holmesii</name>
    <dbReference type="NCBI Taxonomy" id="1137985"/>
    <lineage>
        <taxon>Bacteria</taxon>
        <taxon>Pseudomonadati</taxon>
        <taxon>Bacteroidota</taxon>
        <taxon>Flavobacteriia</taxon>
        <taxon>Flavobacteriales</taxon>
        <taxon>Flavobacteriaceae</taxon>
        <taxon>Lutibacter</taxon>
    </lineage>
</organism>
<keyword evidence="2" id="KW-1185">Reference proteome</keyword>
<dbReference type="SUPFAM" id="SSF53756">
    <property type="entry name" value="UDP-Glycosyltransferase/glycogen phosphorylase"/>
    <property type="match status" value="1"/>
</dbReference>
<proteinExistence type="predicted"/>
<dbReference type="EMBL" id="JBHTMV010000004">
    <property type="protein sequence ID" value="MFD1294094.1"/>
    <property type="molecule type" value="Genomic_DNA"/>
</dbReference>
<reference evidence="2" key="1">
    <citation type="journal article" date="2019" name="Int. J. Syst. Evol. Microbiol.">
        <title>The Global Catalogue of Microorganisms (GCM) 10K type strain sequencing project: providing services to taxonomists for standard genome sequencing and annotation.</title>
        <authorList>
            <consortium name="The Broad Institute Genomics Platform"/>
            <consortium name="The Broad Institute Genome Sequencing Center for Infectious Disease"/>
            <person name="Wu L."/>
            <person name="Ma J."/>
        </authorList>
    </citation>
    <scope>NUCLEOTIDE SEQUENCE [LARGE SCALE GENOMIC DNA]</scope>
    <source>
        <strain evidence="2">CCUG 62221</strain>
    </source>
</reference>
<dbReference type="CDD" id="cd03801">
    <property type="entry name" value="GT4_PimA-like"/>
    <property type="match status" value="1"/>
</dbReference>